<gene>
    <name evidence="2" type="ORF">MCOS_LOCUS2903</name>
</gene>
<evidence type="ECO:0000313" key="2">
    <source>
        <dbReference type="EMBL" id="VDD76900.1"/>
    </source>
</evidence>
<dbReference type="EMBL" id="UXSR01000547">
    <property type="protein sequence ID" value="VDD76900.1"/>
    <property type="molecule type" value="Genomic_DNA"/>
</dbReference>
<sequence length="141" mass="16221">MRVVINLLGDQVRERSSKSRSRSKESRFKEEEDDNFRIVRKTHKKPKKSVKERGSRSRRSSTCSENDRGTCDYPILTVVLRQDAGEKRSRGRSGSGEGGGKMRSRRAKSTSSRTSRSPSKAVEVFYRVAEVENGKDRRYKY</sequence>
<evidence type="ECO:0000313" key="4">
    <source>
        <dbReference type="WBParaSite" id="MCU_009749-RA"/>
    </source>
</evidence>
<proteinExistence type="predicted"/>
<evidence type="ECO:0000256" key="1">
    <source>
        <dbReference type="SAM" id="MobiDB-lite"/>
    </source>
</evidence>
<protein>
    <submittedName>
        <fullName evidence="2 4">Uncharacterized protein</fullName>
    </submittedName>
</protein>
<evidence type="ECO:0000313" key="3">
    <source>
        <dbReference type="Proteomes" id="UP000267029"/>
    </source>
</evidence>
<dbReference type="WBParaSite" id="MCU_009749-RA">
    <property type="protein sequence ID" value="MCU_009749-RA"/>
    <property type="gene ID" value="MCU_009749"/>
</dbReference>
<feature type="compositionally biased region" description="Low complexity" evidence="1">
    <location>
        <begin position="109"/>
        <end position="121"/>
    </location>
</feature>
<name>A0A0R3U7T6_MESCO</name>
<reference evidence="2 3" key="1">
    <citation type="submission" date="2018-10" db="EMBL/GenBank/DDBJ databases">
        <authorList>
            <consortium name="Pathogen Informatics"/>
        </authorList>
    </citation>
    <scope>NUCLEOTIDE SEQUENCE [LARGE SCALE GENOMIC DNA]</scope>
</reference>
<dbReference type="AlphaFoldDB" id="A0A0R3U7T6"/>
<organism evidence="4">
    <name type="scientific">Mesocestoides corti</name>
    <name type="common">Flatworm</name>
    <dbReference type="NCBI Taxonomy" id="53468"/>
    <lineage>
        <taxon>Eukaryota</taxon>
        <taxon>Metazoa</taxon>
        <taxon>Spiralia</taxon>
        <taxon>Lophotrochozoa</taxon>
        <taxon>Platyhelminthes</taxon>
        <taxon>Cestoda</taxon>
        <taxon>Eucestoda</taxon>
        <taxon>Cyclophyllidea</taxon>
        <taxon>Mesocestoididae</taxon>
        <taxon>Mesocestoides</taxon>
    </lineage>
</organism>
<feature type="region of interest" description="Disordered" evidence="1">
    <location>
        <begin position="1"/>
        <end position="121"/>
    </location>
</feature>
<dbReference type="Proteomes" id="UP000267029">
    <property type="component" value="Unassembled WGS sequence"/>
</dbReference>
<accession>A0A0R3U7T6</accession>
<keyword evidence="3" id="KW-1185">Reference proteome</keyword>
<feature type="compositionally biased region" description="Basic and acidic residues" evidence="1">
    <location>
        <begin position="11"/>
        <end position="30"/>
    </location>
</feature>
<feature type="compositionally biased region" description="Basic residues" evidence="1">
    <location>
        <begin position="38"/>
        <end position="48"/>
    </location>
</feature>
<reference evidence="4" key="2">
    <citation type="submission" date="2019-11" db="UniProtKB">
        <authorList>
            <consortium name="WormBaseParasite"/>
        </authorList>
    </citation>
    <scope>IDENTIFICATION</scope>
</reference>